<keyword evidence="1" id="KW-0732">Signal</keyword>
<gene>
    <name evidence="2" type="ORF">Daus18300_002955</name>
</gene>
<dbReference type="Proteomes" id="UP001583177">
    <property type="component" value="Unassembled WGS sequence"/>
</dbReference>
<comment type="caution">
    <text evidence="2">The sequence shown here is derived from an EMBL/GenBank/DDBJ whole genome shotgun (WGS) entry which is preliminary data.</text>
</comment>
<feature type="signal peptide" evidence="1">
    <location>
        <begin position="1"/>
        <end position="19"/>
    </location>
</feature>
<keyword evidence="3" id="KW-1185">Reference proteome</keyword>
<evidence type="ECO:0000256" key="1">
    <source>
        <dbReference type="SAM" id="SignalP"/>
    </source>
</evidence>
<dbReference type="EMBL" id="JAWRVE010000017">
    <property type="protein sequence ID" value="KAL1876326.1"/>
    <property type="molecule type" value="Genomic_DNA"/>
</dbReference>
<name>A0ABR3XKR0_9PEZI</name>
<organism evidence="2 3">
    <name type="scientific">Diaporthe australafricana</name>
    <dbReference type="NCBI Taxonomy" id="127596"/>
    <lineage>
        <taxon>Eukaryota</taxon>
        <taxon>Fungi</taxon>
        <taxon>Dikarya</taxon>
        <taxon>Ascomycota</taxon>
        <taxon>Pezizomycotina</taxon>
        <taxon>Sordariomycetes</taxon>
        <taxon>Sordariomycetidae</taxon>
        <taxon>Diaporthales</taxon>
        <taxon>Diaporthaceae</taxon>
        <taxon>Diaporthe</taxon>
    </lineage>
</organism>
<protein>
    <submittedName>
        <fullName evidence="2">Uncharacterized protein</fullName>
    </submittedName>
</protein>
<proteinExistence type="predicted"/>
<evidence type="ECO:0000313" key="3">
    <source>
        <dbReference type="Proteomes" id="UP001583177"/>
    </source>
</evidence>
<evidence type="ECO:0000313" key="2">
    <source>
        <dbReference type="EMBL" id="KAL1876326.1"/>
    </source>
</evidence>
<reference evidence="2 3" key="1">
    <citation type="journal article" date="2024" name="IMA Fungus">
        <title>IMA Genome - F19 : A genome assembly and annotation guide to empower mycologists, including annotated draft genome sequences of Ceratocystis pirilliformis, Diaporthe australafricana, Fusarium ophioides, Paecilomyces lecythidis, and Sporothrix stenoceras.</title>
        <authorList>
            <person name="Aylward J."/>
            <person name="Wilson A.M."/>
            <person name="Visagie C.M."/>
            <person name="Spraker J."/>
            <person name="Barnes I."/>
            <person name="Buitendag C."/>
            <person name="Ceriani C."/>
            <person name="Del Mar Angel L."/>
            <person name="du Plessis D."/>
            <person name="Fuchs T."/>
            <person name="Gasser K."/>
            <person name="Kramer D."/>
            <person name="Li W."/>
            <person name="Munsamy K."/>
            <person name="Piso A."/>
            <person name="Price J.L."/>
            <person name="Sonnekus B."/>
            <person name="Thomas C."/>
            <person name="van der Nest A."/>
            <person name="van Dijk A."/>
            <person name="van Heerden A."/>
            <person name="van Vuuren N."/>
            <person name="Yilmaz N."/>
            <person name="Duong T.A."/>
            <person name="van der Merwe N.A."/>
            <person name="Wingfield M.J."/>
            <person name="Wingfield B.D."/>
        </authorList>
    </citation>
    <scope>NUCLEOTIDE SEQUENCE [LARGE SCALE GENOMIC DNA]</scope>
    <source>
        <strain evidence="2 3">CMW 18300</strain>
    </source>
</reference>
<sequence length="262" mass="26862">MRAFAAIFAIGAILGTALATPIGLGDAAVERRDDGVENAARQFFPPFPLLPTPALPTLPAILPTLLPVIPTFPTPVVPPLVLPTLPLVPGLPPLLPITVPTSPADLGPTLTNAVQQIVTVLSLIRAGLPTTPGLPALPTLPLIPGLQLPLLPAGTSPSDFLSSYLAVLQAQLAILQTIFNNLPAGASLPQLQDALGLLGGIQGQVTPVLDRINALIDAGTIQTPGNFPTVETTAAFISTIINVLTTILGPLLGLLPPSDFGR</sequence>
<feature type="chain" id="PRO_5045673941" evidence="1">
    <location>
        <begin position="20"/>
        <end position="262"/>
    </location>
</feature>
<accession>A0ABR3XKR0</accession>